<dbReference type="CDD" id="cd01650">
    <property type="entry name" value="RT_nLTR_like"/>
    <property type="match status" value="1"/>
</dbReference>
<dbReference type="Proteomes" id="UP000236161">
    <property type="component" value="Unassembled WGS sequence"/>
</dbReference>
<dbReference type="InterPro" id="IPR000477">
    <property type="entry name" value="RT_dom"/>
</dbReference>
<accession>A0A2I0ACS8</accession>
<dbReference type="InterPro" id="IPR005135">
    <property type="entry name" value="Endo/exonuclease/phosphatase"/>
</dbReference>
<dbReference type="EC" id="3.1.27.-" evidence="2"/>
<gene>
    <name evidence="2" type="ORF">AXF42_Ash012299</name>
</gene>
<sequence length="872" mass="98512">MIKAIFWNCRGVKKSASRNHLQTLVREHSPVVICLLETRVQSFSRREVDRLVGRQWDFHVEPSVDKSGGIIVCWLNHITRLQVLHSNKQVVVAQATVMGQHIWHICAVYANKDYIKRRIIWDSISPLLDAETPAIVGGDFNCILSQEDKRGGKPFIPTEAHNEFASFLTNNDLHDGWNGGQRYSWCNNQKGKARMWVRLDRVCFNSAALSALPGSVVTHLTRIGSDHCPLLVQGRNLEFKPQGGILKFEDVWLDEEGSKEIVVREWHKPAHGSPPAILNHKFARTLRALKIWSREKFGDIHARAKDLESRIAELQLRESVGTGLNDSELDFLLQLVADYNTTLSRLETWWLQRAKVKWAKCGDRNSSFFHKAATCRRRTNHIHRLVGQDGEEITDKEGIQAALVDHFSSKWRPPIAPLSELSIPPPRATISQEDALRISSPVSNEEIVAAINSLGNNKAPGIDGITGSFLKGYWSATSPDVLTVVHHFFSYGSMPKRWKDTLVVLIPKVQGAELPSQFRPISLCTTIYKVIAKILINRVKNVLISLISQEQGAFVPGRGIADNCLLAQEIMQKLASSESSTGYMSVKVDMEQAYDRMRWDFLQKILQHFGFPDNWSRWALACVEAPRFALMINGQKSNWIEATCGFRQGCPLSPYLFIFCSELLSLLINQHQNRDDLLGIRTTAHGPLITHLLFADDILMFAPATCRAVRVLSSIFDTYCSWSGQKINKAKSSICFSKKMKRSRKRMIANKWGFRTQAEGKYLGIPLISRRPVKADFYHIIESVRGRISLWGTRHLSLAGRVTLINSVLTSIPIFSLSHTFVPDNVLAEIEKLVRRFLWSGNLTSNAAHLVAWEHVTKPKNAGGLGIHRLEE</sequence>
<evidence type="ECO:0000313" key="2">
    <source>
        <dbReference type="EMBL" id="PKA53358.1"/>
    </source>
</evidence>
<keyword evidence="3" id="KW-1185">Reference proteome</keyword>
<dbReference type="InterPro" id="IPR036691">
    <property type="entry name" value="Endo/exonu/phosph_ase_sf"/>
</dbReference>
<keyword evidence="2" id="KW-0378">Hydrolase</keyword>
<evidence type="ECO:0000259" key="1">
    <source>
        <dbReference type="PROSITE" id="PS50878"/>
    </source>
</evidence>
<dbReference type="SUPFAM" id="SSF56672">
    <property type="entry name" value="DNA/RNA polymerases"/>
    <property type="match status" value="1"/>
</dbReference>
<dbReference type="GO" id="GO:0016787">
    <property type="term" value="F:hydrolase activity"/>
    <property type="evidence" value="ECO:0007669"/>
    <property type="project" value="UniProtKB-KW"/>
</dbReference>
<dbReference type="PROSITE" id="PS50878">
    <property type="entry name" value="RT_POL"/>
    <property type="match status" value="1"/>
</dbReference>
<dbReference type="OrthoDB" id="783377at2759"/>
<feature type="domain" description="Reverse transcriptase" evidence="1">
    <location>
        <begin position="487"/>
        <end position="767"/>
    </location>
</feature>
<dbReference type="Pfam" id="PF00078">
    <property type="entry name" value="RVT_1"/>
    <property type="match status" value="1"/>
</dbReference>
<dbReference type="PANTHER" id="PTHR19446">
    <property type="entry name" value="REVERSE TRANSCRIPTASES"/>
    <property type="match status" value="1"/>
</dbReference>
<protein>
    <submittedName>
        <fullName evidence="2">Ribonuclease H protein</fullName>
        <ecNumber evidence="2">3.1.27.-</ecNumber>
    </submittedName>
</protein>
<dbReference type="InterPro" id="IPR043502">
    <property type="entry name" value="DNA/RNA_pol_sf"/>
</dbReference>
<dbReference type="AlphaFoldDB" id="A0A2I0ACS8"/>
<dbReference type="STRING" id="1088818.A0A2I0ACS8"/>
<organism evidence="2 3">
    <name type="scientific">Apostasia shenzhenica</name>
    <dbReference type="NCBI Taxonomy" id="1088818"/>
    <lineage>
        <taxon>Eukaryota</taxon>
        <taxon>Viridiplantae</taxon>
        <taxon>Streptophyta</taxon>
        <taxon>Embryophyta</taxon>
        <taxon>Tracheophyta</taxon>
        <taxon>Spermatophyta</taxon>
        <taxon>Magnoliopsida</taxon>
        <taxon>Liliopsida</taxon>
        <taxon>Asparagales</taxon>
        <taxon>Orchidaceae</taxon>
        <taxon>Apostasioideae</taxon>
        <taxon>Apostasia</taxon>
    </lineage>
</organism>
<dbReference type="EMBL" id="KZ451998">
    <property type="protein sequence ID" value="PKA53358.1"/>
    <property type="molecule type" value="Genomic_DNA"/>
</dbReference>
<reference evidence="2 3" key="1">
    <citation type="journal article" date="2017" name="Nature">
        <title>The Apostasia genome and the evolution of orchids.</title>
        <authorList>
            <person name="Zhang G.Q."/>
            <person name="Liu K.W."/>
            <person name="Li Z."/>
            <person name="Lohaus R."/>
            <person name="Hsiao Y.Y."/>
            <person name="Niu S.C."/>
            <person name="Wang J.Y."/>
            <person name="Lin Y.C."/>
            <person name="Xu Q."/>
            <person name="Chen L.J."/>
            <person name="Yoshida K."/>
            <person name="Fujiwara S."/>
            <person name="Wang Z.W."/>
            <person name="Zhang Y.Q."/>
            <person name="Mitsuda N."/>
            <person name="Wang M."/>
            <person name="Liu G.H."/>
            <person name="Pecoraro L."/>
            <person name="Huang H.X."/>
            <person name="Xiao X.J."/>
            <person name="Lin M."/>
            <person name="Wu X.Y."/>
            <person name="Wu W.L."/>
            <person name="Chen Y.Y."/>
            <person name="Chang S.B."/>
            <person name="Sakamoto S."/>
            <person name="Ohme-Takagi M."/>
            <person name="Yagi M."/>
            <person name="Zeng S.J."/>
            <person name="Shen C.Y."/>
            <person name="Yeh C.M."/>
            <person name="Luo Y.B."/>
            <person name="Tsai W.C."/>
            <person name="Van de Peer Y."/>
            <person name="Liu Z.J."/>
        </authorList>
    </citation>
    <scope>NUCLEOTIDE SEQUENCE [LARGE SCALE GENOMIC DNA]</scope>
    <source>
        <strain evidence="3">cv. Shenzhen</strain>
        <tissue evidence="2">Stem</tissue>
    </source>
</reference>
<name>A0A2I0ACS8_9ASPA</name>
<dbReference type="SUPFAM" id="SSF56219">
    <property type="entry name" value="DNase I-like"/>
    <property type="match status" value="1"/>
</dbReference>
<evidence type="ECO:0000313" key="3">
    <source>
        <dbReference type="Proteomes" id="UP000236161"/>
    </source>
</evidence>
<proteinExistence type="predicted"/>
<dbReference type="Gene3D" id="3.60.10.10">
    <property type="entry name" value="Endonuclease/exonuclease/phosphatase"/>
    <property type="match status" value="1"/>
</dbReference>
<dbReference type="Pfam" id="PF03372">
    <property type="entry name" value="Exo_endo_phos"/>
    <property type="match status" value="1"/>
</dbReference>